<keyword evidence="2 5" id="KW-0812">Transmembrane</keyword>
<feature type="transmembrane region" description="Helical" evidence="5">
    <location>
        <begin position="30"/>
        <end position="47"/>
    </location>
</feature>
<dbReference type="AlphaFoldDB" id="A0A154IHW6"/>
<feature type="transmembrane region" description="Helical" evidence="5">
    <location>
        <begin position="98"/>
        <end position="115"/>
    </location>
</feature>
<evidence type="ECO:0000259" key="6">
    <source>
        <dbReference type="Pfam" id="PF04932"/>
    </source>
</evidence>
<protein>
    <recommendedName>
        <fullName evidence="6">O-antigen ligase-related domain-containing protein</fullName>
    </recommendedName>
</protein>
<keyword evidence="4 5" id="KW-0472">Membrane</keyword>
<proteinExistence type="predicted"/>
<dbReference type="PANTHER" id="PTHR37422">
    <property type="entry name" value="TEICHURONIC ACID BIOSYNTHESIS PROTEIN TUAE"/>
    <property type="match status" value="1"/>
</dbReference>
<feature type="transmembrane region" description="Helical" evidence="5">
    <location>
        <begin position="67"/>
        <end position="86"/>
    </location>
</feature>
<feature type="transmembrane region" description="Helical" evidence="5">
    <location>
        <begin position="193"/>
        <end position="212"/>
    </location>
</feature>
<evidence type="ECO:0000256" key="3">
    <source>
        <dbReference type="ARBA" id="ARBA00022989"/>
    </source>
</evidence>
<feature type="transmembrane region" description="Helical" evidence="5">
    <location>
        <begin position="269"/>
        <end position="293"/>
    </location>
</feature>
<dbReference type="Pfam" id="PF04932">
    <property type="entry name" value="Wzy_C"/>
    <property type="match status" value="1"/>
</dbReference>
<dbReference type="RefSeq" id="WP_062942438.1">
    <property type="nucleotide sequence ID" value="NZ_CP171844.1"/>
</dbReference>
<dbReference type="InterPro" id="IPR051533">
    <property type="entry name" value="WaaL-like"/>
</dbReference>
<evidence type="ECO:0000256" key="4">
    <source>
        <dbReference type="ARBA" id="ARBA00023136"/>
    </source>
</evidence>
<organism evidence="7">
    <name type="scientific">Rhizobium leguminosarum</name>
    <dbReference type="NCBI Taxonomy" id="384"/>
    <lineage>
        <taxon>Bacteria</taxon>
        <taxon>Pseudomonadati</taxon>
        <taxon>Pseudomonadota</taxon>
        <taxon>Alphaproteobacteria</taxon>
        <taxon>Hyphomicrobiales</taxon>
        <taxon>Rhizobiaceae</taxon>
        <taxon>Rhizobium/Agrobacterium group</taxon>
        <taxon>Rhizobium</taxon>
    </lineage>
</organism>
<evidence type="ECO:0000256" key="5">
    <source>
        <dbReference type="SAM" id="Phobius"/>
    </source>
</evidence>
<keyword evidence="3 5" id="KW-1133">Transmembrane helix</keyword>
<name>A0A154IHW6_RHILE</name>
<feature type="transmembrane region" description="Helical" evidence="5">
    <location>
        <begin position="151"/>
        <end position="173"/>
    </location>
</feature>
<evidence type="ECO:0000256" key="1">
    <source>
        <dbReference type="ARBA" id="ARBA00004141"/>
    </source>
</evidence>
<feature type="transmembrane region" description="Helical" evidence="5">
    <location>
        <begin position="355"/>
        <end position="377"/>
    </location>
</feature>
<evidence type="ECO:0000256" key="2">
    <source>
        <dbReference type="ARBA" id="ARBA00022692"/>
    </source>
</evidence>
<feature type="transmembrane region" description="Helical" evidence="5">
    <location>
        <begin position="397"/>
        <end position="420"/>
    </location>
</feature>
<dbReference type="EMBL" id="LVYU01000098">
    <property type="protein sequence ID" value="KZB00022.1"/>
    <property type="molecule type" value="Genomic_DNA"/>
</dbReference>
<comment type="subcellular location">
    <subcellularLocation>
        <location evidence="1">Membrane</location>
        <topology evidence="1">Multi-pass membrane protein</topology>
    </subcellularLocation>
</comment>
<feature type="domain" description="O-antigen ligase-related" evidence="6">
    <location>
        <begin position="223"/>
        <end position="367"/>
    </location>
</feature>
<dbReference type="GO" id="GO:0016020">
    <property type="term" value="C:membrane"/>
    <property type="evidence" value="ECO:0007669"/>
    <property type="project" value="UniProtKB-SubCell"/>
</dbReference>
<evidence type="ECO:0000313" key="7">
    <source>
        <dbReference type="EMBL" id="KZB00022.1"/>
    </source>
</evidence>
<feature type="transmembrane region" description="Helical" evidence="5">
    <location>
        <begin position="219"/>
        <end position="235"/>
    </location>
</feature>
<accession>A0A154IHW6</accession>
<sequence length="451" mass="50354">MSTSFDSYQPIGLQRHRPRARAQYRIRRETLVRILLSAIFYISLWRATGMWYGLPADFQEGVGKDPMPMRLLLMSLVPLIGLYCLLEPRRVVELLRSASPLVGIVCLCVFLSIAFSVSVTASLRALVAVALLTAGPLLYRARYGAVDTFESLAKFAIATAFINILYTAAFPRFAVMRGSYAGMVKGAFYHKNMLGQFSATNFILLLPALPMWRLRYYDLLRWAAMLLYLVLIVLAKSSTAIILLSIGVAVYYGMSWIQRFPGRIFRSFVVLLAFALLGFVVSVALMGVAQAIAESFGKDLTLSGRTNVWEQLLPLIYERPLTGWGFALFRQPDIMEQYVRLTWDAQSTHNTYIELALNMGIPATIIWTSFVVVRLVAKMTSSPLNQALAITKRKEVVIILLILIGAFTEAGMMLAPFILWPHTVIALTSLGPEFLSRFRKPTQAGAQHASG</sequence>
<gene>
    <name evidence="7" type="ORF">A4A59_19805</name>
</gene>
<reference evidence="7" key="1">
    <citation type="submission" date="2016-03" db="EMBL/GenBank/DDBJ databases">
        <title>Microsymbionts genomes from the relict species Vavilovia formosa.</title>
        <authorList>
            <person name="Chirak E."/>
            <person name="Kimeklis A."/>
            <person name="Kopat V."/>
            <person name="Andronov E."/>
        </authorList>
    </citation>
    <scope>NUCLEOTIDE SEQUENCE [LARGE SCALE GENOMIC DNA]</scope>
    <source>
        <strain evidence="7">Vaf12</strain>
    </source>
</reference>
<dbReference type="PANTHER" id="PTHR37422:SF13">
    <property type="entry name" value="LIPOPOLYSACCHARIDE BIOSYNTHESIS PROTEIN PA4999-RELATED"/>
    <property type="match status" value="1"/>
</dbReference>
<dbReference type="InterPro" id="IPR007016">
    <property type="entry name" value="O-antigen_ligase-rel_domated"/>
</dbReference>
<comment type="caution">
    <text evidence="7">The sequence shown here is derived from an EMBL/GenBank/DDBJ whole genome shotgun (WGS) entry which is preliminary data.</text>
</comment>